<dbReference type="Gene3D" id="1.20.1260.20">
    <property type="entry name" value="PPE superfamily"/>
    <property type="match status" value="1"/>
</dbReference>
<name>A0ABS3X1U6_9ACTN</name>
<organism evidence="2 3">
    <name type="scientific">Streptomyces spirodelae</name>
    <dbReference type="NCBI Taxonomy" id="2812904"/>
    <lineage>
        <taxon>Bacteria</taxon>
        <taxon>Bacillati</taxon>
        <taxon>Actinomycetota</taxon>
        <taxon>Actinomycetes</taxon>
        <taxon>Kitasatosporales</taxon>
        <taxon>Streptomycetaceae</taxon>
        <taxon>Streptomyces</taxon>
    </lineage>
</organism>
<keyword evidence="3" id="KW-1185">Reference proteome</keyword>
<feature type="region of interest" description="Disordered" evidence="1">
    <location>
        <begin position="438"/>
        <end position="459"/>
    </location>
</feature>
<sequence length="786" mass="86361">MSEHTLDYTTVRHVDLTPLREAVREWGKLPEDFMEVHTSFERTVSKPLTTHQSGWHGEAKDAAFKAFRSLQGQVTEAAGQARKMSIVMSEALNRIQQAKDDLKAVEDEVNAKPKDKDAKNYLLLNEKDGVVYIDPPASEDSPGLRKAYHETIADLNRRILTALTTASEADQALKTALLYDPEGEGFNDNIAGHLADLDKQARNDADALFKLAGDEDFKRDPKLISKVNGILARNSDNPYFAEEFATRKGAKGILEFWYRTAKPDYEDGPFMEPKKRPAGVDKQLAALQDNLSNTLALASRSTSPEMTQWKQDVIDLGYKRLPGETGPYMSEPPYGFQVMSNLMRTGKWDTQFLHDYGDKLVETDKKSFIGPGGREEDQGHRKWLSNGRAPNDFLNFGDANDNGADPFTGYMEALGHNAEASTDFFNDDDKFDYTLRERRWLPDGEPSGEGPDKGATGPRVALGHALASATTGHDWDAPLAHPPSHTKDQAHIMSELVKGVAEKDGIELAPGMHDGLGRAAAEYTPDFFRAMKDGSEDTKLFPMEGVQANFGDGEAHENDHMNVTRFLVKLGQDPDANAALTQAQKLYTAETLEHHLAGDLPAGQKYDASPKETVQEILRASGETSGTLAIGRQEAVVGAAVARDAQFESSTLSARLWGNTGFAAAVIPATVKWMSPVGGAALGTIVTGAESALAYDIDARISRSESIDKADIASQMYDRAQKRDIQQNEAVLEAIEKTHHVDTSNTWAEIYSKEGYNQAVTRVSRTAPFLDSLDQVKSLPVERPDS</sequence>
<evidence type="ECO:0008006" key="4">
    <source>
        <dbReference type="Google" id="ProtNLM"/>
    </source>
</evidence>
<dbReference type="EMBL" id="JAFFZN010000033">
    <property type="protein sequence ID" value="MBO8189303.1"/>
    <property type="molecule type" value="Genomic_DNA"/>
</dbReference>
<reference evidence="2 3" key="1">
    <citation type="submission" date="2021-02" db="EMBL/GenBank/DDBJ databases">
        <title>Streptomyces spirodelae sp. nov., isolated from duckweed.</title>
        <authorList>
            <person name="Saimee Y."/>
            <person name="Duangmal K."/>
        </authorList>
    </citation>
    <scope>NUCLEOTIDE SEQUENCE [LARGE SCALE GENOMIC DNA]</scope>
    <source>
        <strain evidence="2 3">DW4-2</strain>
    </source>
</reference>
<dbReference type="Proteomes" id="UP001518976">
    <property type="component" value="Unassembled WGS sequence"/>
</dbReference>
<gene>
    <name evidence="2" type="ORF">JW592_28215</name>
</gene>
<evidence type="ECO:0000313" key="3">
    <source>
        <dbReference type="Proteomes" id="UP001518976"/>
    </source>
</evidence>
<protein>
    <recommendedName>
        <fullName evidence="4">PPE domain-containing protein</fullName>
    </recommendedName>
</protein>
<dbReference type="InterPro" id="IPR038332">
    <property type="entry name" value="PPE_sf"/>
</dbReference>
<evidence type="ECO:0000313" key="2">
    <source>
        <dbReference type="EMBL" id="MBO8189303.1"/>
    </source>
</evidence>
<comment type="caution">
    <text evidence="2">The sequence shown here is derived from an EMBL/GenBank/DDBJ whole genome shotgun (WGS) entry which is preliminary data.</text>
</comment>
<accession>A0ABS3X1U6</accession>
<proteinExistence type="predicted"/>
<evidence type="ECO:0000256" key="1">
    <source>
        <dbReference type="SAM" id="MobiDB-lite"/>
    </source>
</evidence>
<dbReference type="RefSeq" id="WP_209268071.1">
    <property type="nucleotide sequence ID" value="NZ_JAFFZN010000033.1"/>
</dbReference>